<reference evidence="1 2" key="1">
    <citation type="journal article" date="2015" name="BMC Genomics">
        <title>Genome mining reveals unlocked bioactive potential of marine Gram-negative bacteria.</title>
        <authorList>
            <person name="Machado H."/>
            <person name="Sonnenschein E.C."/>
            <person name="Melchiorsen J."/>
            <person name="Gram L."/>
        </authorList>
    </citation>
    <scope>NUCLEOTIDE SEQUENCE [LARGE SCALE GENOMIC DNA]</scope>
    <source>
        <strain evidence="1 2">S4054</strain>
    </source>
</reference>
<gene>
    <name evidence="1" type="ORF">N479_19050</name>
</gene>
<organism evidence="1 2">
    <name type="scientific">Pseudoalteromonas luteoviolacea S4054</name>
    <dbReference type="NCBI Taxonomy" id="1129367"/>
    <lineage>
        <taxon>Bacteria</taxon>
        <taxon>Pseudomonadati</taxon>
        <taxon>Pseudomonadota</taxon>
        <taxon>Gammaproteobacteria</taxon>
        <taxon>Alteromonadales</taxon>
        <taxon>Pseudoalteromonadaceae</taxon>
        <taxon>Pseudoalteromonas</taxon>
    </lineage>
</organism>
<proteinExistence type="predicted"/>
<dbReference type="EMBL" id="AUXW01000166">
    <property type="protein sequence ID" value="KKE82339.1"/>
    <property type="molecule type" value="Genomic_DNA"/>
</dbReference>
<evidence type="ECO:0000313" key="1">
    <source>
        <dbReference type="EMBL" id="KKE82339.1"/>
    </source>
</evidence>
<dbReference type="Proteomes" id="UP000033434">
    <property type="component" value="Unassembled WGS sequence"/>
</dbReference>
<name>A0A0F6AAD4_9GAMM</name>
<sequence length="216" mass="25028">MEIIRTLVSVATLISIYFAYKSYKASNLKKEDEDKVASDKEIFAQALNSLKWGFEVLSEGGAEKAPKASRLNWLTSARHITRYVELKKLIQTKTYRLICDENEEYWRHKFYVLLDRQELRCSAYFTSDPSDDWPENIEITSAMVINNFANWQDETVDPIDVVDREELIKCGKPFSGMCGQGLRKYYLRFEEIKSQRGLSAQQEPSAQLTGEDEKLL</sequence>
<protein>
    <submittedName>
        <fullName evidence="1">Uncharacterized protein</fullName>
    </submittedName>
</protein>
<dbReference type="PATRIC" id="fig|1129367.4.peg.3870"/>
<accession>A0A0F6AAD4</accession>
<evidence type="ECO:0000313" key="2">
    <source>
        <dbReference type="Proteomes" id="UP000033434"/>
    </source>
</evidence>
<comment type="caution">
    <text evidence="1">The sequence shown here is derived from an EMBL/GenBank/DDBJ whole genome shotgun (WGS) entry which is preliminary data.</text>
</comment>
<dbReference type="AlphaFoldDB" id="A0A0F6AAD4"/>
<dbReference type="RefSeq" id="WP_046357315.1">
    <property type="nucleotide sequence ID" value="NZ_AUXW01000166.1"/>
</dbReference>